<evidence type="ECO:0000256" key="8">
    <source>
        <dbReference type="SAM" id="Phobius"/>
    </source>
</evidence>
<keyword evidence="6 8" id="KW-1133">Transmembrane helix</keyword>
<keyword evidence="4" id="KW-1003">Cell membrane</keyword>
<dbReference type="Pfam" id="PF12698">
    <property type="entry name" value="ABC2_membrane_3"/>
    <property type="match status" value="1"/>
</dbReference>
<organism evidence="10 11">
    <name type="scientific">Veillonella absiana</name>
    <dbReference type="NCBI Taxonomy" id="3079305"/>
    <lineage>
        <taxon>Bacteria</taxon>
        <taxon>Bacillati</taxon>
        <taxon>Bacillota</taxon>
        <taxon>Negativicutes</taxon>
        <taxon>Veillonellales</taxon>
        <taxon>Veillonellaceae</taxon>
        <taxon>Veillonella</taxon>
    </lineage>
</organism>
<dbReference type="EMBL" id="JAWJZB010000011">
    <property type="protein sequence ID" value="MDV5089077.1"/>
    <property type="molecule type" value="Genomic_DNA"/>
</dbReference>
<evidence type="ECO:0000256" key="7">
    <source>
        <dbReference type="ARBA" id="ARBA00023136"/>
    </source>
</evidence>
<dbReference type="Gene3D" id="3.40.1710.10">
    <property type="entry name" value="abc type-2 transporter like domain"/>
    <property type="match status" value="1"/>
</dbReference>
<keyword evidence="7 8" id="KW-0472">Membrane</keyword>
<keyword evidence="5 8" id="KW-0812">Transmembrane</keyword>
<dbReference type="InterPro" id="IPR013525">
    <property type="entry name" value="ABC2_TM"/>
</dbReference>
<feature type="transmembrane region" description="Helical" evidence="8">
    <location>
        <begin position="258"/>
        <end position="282"/>
    </location>
</feature>
<accession>A0ABU3ZAX5</accession>
<evidence type="ECO:0000256" key="4">
    <source>
        <dbReference type="ARBA" id="ARBA00022475"/>
    </source>
</evidence>
<dbReference type="PANTHER" id="PTHR30294:SF29">
    <property type="entry name" value="MULTIDRUG ABC TRANSPORTER PERMEASE YBHS-RELATED"/>
    <property type="match status" value="1"/>
</dbReference>
<comment type="similarity">
    <text evidence="2">Belongs to the ABC-2 integral membrane protein family.</text>
</comment>
<name>A0ABU3ZAX5_9FIRM</name>
<evidence type="ECO:0000313" key="11">
    <source>
        <dbReference type="Proteomes" id="UP001272515"/>
    </source>
</evidence>
<feature type="transmembrane region" description="Helical" evidence="8">
    <location>
        <begin position="179"/>
        <end position="204"/>
    </location>
</feature>
<reference evidence="10 11" key="1">
    <citation type="submission" date="2023-10" db="EMBL/GenBank/DDBJ databases">
        <title>Veillonella sp. nov., isolated from a pig farm feces dump.</title>
        <authorList>
            <person name="Chang Y.-H."/>
        </authorList>
    </citation>
    <scope>NUCLEOTIDE SEQUENCE [LARGE SCALE GENOMIC DNA]</scope>
    <source>
        <strain evidence="10 11">YH-vei2233</strain>
    </source>
</reference>
<evidence type="ECO:0000256" key="6">
    <source>
        <dbReference type="ARBA" id="ARBA00022989"/>
    </source>
</evidence>
<evidence type="ECO:0000259" key="9">
    <source>
        <dbReference type="PROSITE" id="PS51012"/>
    </source>
</evidence>
<feature type="domain" description="ABC transmembrane type-2" evidence="9">
    <location>
        <begin position="133"/>
        <end position="374"/>
    </location>
</feature>
<proteinExistence type="inferred from homology"/>
<protein>
    <submittedName>
        <fullName evidence="10">ABC transporter permease</fullName>
    </submittedName>
</protein>
<evidence type="ECO:0000256" key="2">
    <source>
        <dbReference type="ARBA" id="ARBA00007783"/>
    </source>
</evidence>
<comment type="caution">
    <text evidence="10">The sequence shown here is derived from an EMBL/GenBank/DDBJ whole genome shotgun (WGS) entry which is preliminary data.</text>
</comment>
<evidence type="ECO:0000256" key="5">
    <source>
        <dbReference type="ARBA" id="ARBA00022692"/>
    </source>
</evidence>
<dbReference type="RefSeq" id="WP_295191556.1">
    <property type="nucleotide sequence ID" value="NZ_JAWJZA010000026.1"/>
</dbReference>
<evidence type="ECO:0000256" key="1">
    <source>
        <dbReference type="ARBA" id="ARBA00004651"/>
    </source>
</evidence>
<feature type="transmembrane region" description="Helical" evidence="8">
    <location>
        <begin position="294"/>
        <end position="311"/>
    </location>
</feature>
<dbReference type="InterPro" id="IPR047817">
    <property type="entry name" value="ABC2_TM_bact-type"/>
</dbReference>
<dbReference type="Proteomes" id="UP001272515">
    <property type="component" value="Unassembled WGS sequence"/>
</dbReference>
<evidence type="ECO:0000313" key="10">
    <source>
        <dbReference type="EMBL" id="MDV5089077.1"/>
    </source>
</evidence>
<dbReference type="PROSITE" id="PS51012">
    <property type="entry name" value="ABC_TM2"/>
    <property type="match status" value="1"/>
</dbReference>
<dbReference type="PANTHER" id="PTHR30294">
    <property type="entry name" value="MEMBRANE COMPONENT OF ABC TRANSPORTER YHHJ-RELATED"/>
    <property type="match status" value="1"/>
</dbReference>
<feature type="transmembrane region" description="Helical" evidence="8">
    <location>
        <begin position="345"/>
        <end position="370"/>
    </location>
</feature>
<feature type="transmembrane region" description="Helical" evidence="8">
    <location>
        <begin position="29"/>
        <end position="47"/>
    </location>
</feature>
<sequence>MERFTGFLRRLRALVKKELLQLTRDQSSLLMGIVLPLMLIFIMGYGMSLDVKNVPVAVVLEDTSPTARDMVSFTQGSEYFNPTFTHSMPEAIDLMKAHKVDVIFRVPSTFTEDLYRGDANLQVLLNGVESTKSTSASSYIQSSVLTWVTTRTASSIAVSSVGQVNVVSRIWFNDANTSAWFYVPGILMLVLTIVGVFLTAVVMAREWERGTFESLFVTPVQILEIILAKLIPYFGVAWIGLTLCLTAGHYLFDVPLRGSIIVIMGVSMLYLLVALGIGLVISAIAKNQFLASQMALYISFLPSIMLSGFMFDLHSEPVAIQVISHFFPTTYYLQLLKSLLLTGNYWPLIVKNTSILLGYMIFFFFLAFYMTRKKVN</sequence>
<comment type="subcellular location">
    <subcellularLocation>
        <location evidence="1">Cell membrane</location>
        <topology evidence="1">Multi-pass membrane protein</topology>
    </subcellularLocation>
</comment>
<keyword evidence="3" id="KW-0813">Transport</keyword>
<gene>
    <name evidence="10" type="ORF">RVY80_09615</name>
</gene>
<dbReference type="InterPro" id="IPR051449">
    <property type="entry name" value="ABC-2_transporter_component"/>
</dbReference>
<keyword evidence="11" id="KW-1185">Reference proteome</keyword>
<feature type="transmembrane region" description="Helical" evidence="8">
    <location>
        <begin position="230"/>
        <end position="252"/>
    </location>
</feature>
<evidence type="ECO:0000256" key="3">
    <source>
        <dbReference type="ARBA" id="ARBA00022448"/>
    </source>
</evidence>